<keyword evidence="2" id="KW-0444">Lipid biosynthesis</keyword>
<dbReference type="SMART" id="SM00046">
    <property type="entry name" value="DAGKc"/>
    <property type="match status" value="1"/>
</dbReference>
<dbReference type="OrthoDB" id="142078at2"/>
<reference evidence="13 14" key="1">
    <citation type="submission" date="2017-08" db="EMBL/GenBank/DDBJ databases">
        <authorList>
            <person name="de Groot N.N."/>
        </authorList>
    </citation>
    <scope>NUCLEOTIDE SEQUENCE [LARGE SCALE GENOMIC DNA]</scope>
    <source>
        <strain evidence="13 14">USBA 352</strain>
    </source>
</reference>
<dbReference type="PANTHER" id="PTHR12358">
    <property type="entry name" value="SPHINGOSINE KINASE"/>
    <property type="match status" value="1"/>
</dbReference>
<evidence type="ECO:0000313" key="13">
    <source>
        <dbReference type="EMBL" id="SOB89115.1"/>
    </source>
</evidence>
<protein>
    <submittedName>
        <fullName evidence="13">Lipid kinase YegS</fullName>
    </submittedName>
</protein>
<dbReference type="InterPro" id="IPR050187">
    <property type="entry name" value="Lipid_Phosphate_FormReg"/>
</dbReference>
<dbReference type="NCBIfam" id="NF009602">
    <property type="entry name" value="PRK13054.1"/>
    <property type="match status" value="1"/>
</dbReference>
<evidence type="ECO:0000313" key="14">
    <source>
        <dbReference type="Proteomes" id="UP000219331"/>
    </source>
</evidence>
<dbReference type="Gene3D" id="2.60.200.40">
    <property type="match status" value="1"/>
</dbReference>
<dbReference type="Pfam" id="PF19279">
    <property type="entry name" value="YegS_C"/>
    <property type="match status" value="1"/>
</dbReference>
<dbReference type="PROSITE" id="PS50146">
    <property type="entry name" value="DAGK"/>
    <property type="match status" value="1"/>
</dbReference>
<dbReference type="GO" id="GO:0016301">
    <property type="term" value="F:kinase activity"/>
    <property type="evidence" value="ECO:0007669"/>
    <property type="project" value="UniProtKB-KW"/>
</dbReference>
<dbReference type="Proteomes" id="UP000219331">
    <property type="component" value="Unassembled WGS sequence"/>
</dbReference>
<evidence type="ECO:0000256" key="1">
    <source>
        <dbReference type="ARBA" id="ARBA00001946"/>
    </source>
</evidence>
<dbReference type="GO" id="GO:0008654">
    <property type="term" value="P:phospholipid biosynthetic process"/>
    <property type="evidence" value="ECO:0007669"/>
    <property type="project" value="UniProtKB-KW"/>
</dbReference>
<dbReference type="Pfam" id="PF00781">
    <property type="entry name" value="DAGK_cat"/>
    <property type="match status" value="1"/>
</dbReference>
<dbReference type="RefSeq" id="WP_097173523.1">
    <property type="nucleotide sequence ID" value="NZ_OBML01000001.1"/>
</dbReference>
<keyword evidence="14" id="KW-1185">Reference proteome</keyword>
<dbReference type="STRING" id="538381.GCA_001696535_01105"/>
<evidence type="ECO:0000256" key="11">
    <source>
        <dbReference type="ARBA" id="ARBA00023264"/>
    </source>
</evidence>
<keyword evidence="3" id="KW-0808">Transferase</keyword>
<dbReference type="InterPro" id="IPR045540">
    <property type="entry name" value="YegS/DAGK_C"/>
</dbReference>
<dbReference type="GO" id="GO:0046872">
    <property type="term" value="F:metal ion binding"/>
    <property type="evidence" value="ECO:0007669"/>
    <property type="project" value="UniProtKB-KW"/>
</dbReference>
<keyword evidence="11" id="KW-1208">Phospholipid metabolism</keyword>
<keyword evidence="10" id="KW-0594">Phospholipid biosynthesis</keyword>
<dbReference type="InterPro" id="IPR005218">
    <property type="entry name" value="Diacylglycerol/lipid_kinase"/>
</dbReference>
<dbReference type="Gene3D" id="3.40.50.10330">
    <property type="entry name" value="Probable inorganic polyphosphate/atp-NAD kinase, domain 1"/>
    <property type="match status" value="1"/>
</dbReference>
<dbReference type="EMBL" id="OBML01000001">
    <property type="protein sequence ID" value="SOB89115.1"/>
    <property type="molecule type" value="Genomic_DNA"/>
</dbReference>
<comment type="cofactor">
    <cofactor evidence="1">
        <name>Mg(2+)</name>
        <dbReference type="ChEBI" id="CHEBI:18420"/>
    </cofactor>
</comment>
<proteinExistence type="predicted"/>
<dbReference type="SUPFAM" id="SSF111331">
    <property type="entry name" value="NAD kinase/diacylglycerol kinase-like"/>
    <property type="match status" value="1"/>
</dbReference>
<evidence type="ECO:0000256" key="3">
    <source>
        <dbReference type="ARBA" id="ARBA00022679"/>
    </source>
</evidence>
<keyword evidence="6 13" id="KW-0418">Kinase</keyword>
<accession>A0A285R4R3</accession>
<dbReference type="GO" id="GO:0005524">
    <property type="term" value="F:ATP binding"/>
    <property type="evidence" value="ECO:0007669"/>
    <property type="project" value="UniProtKB-KW"/>
</dbReference>
<organism evidence="13 14">
    <name type="scientific">Stappia indica</name>
    <dbReference type="NCBI Taxonomy" id="538381"/>
    <lineage>
        <taxon>Bacteria</taxon>
        <taxon>Pseudomonadati</taxon>
        <taxon>Pseudomonadota</taxon>
        <taxon>Alphaproteobacteria</taxon>
        <taxon>Hyphomicrobiales</taxon>
        <taxon>Stappiaceae</taxon>
        <taxon>Stappia</taxon>
    </lineage>
</organism>
<dbReference type="AlphaFoldDB" id="A0A285R4R3"/>
<evidence type="ECO:0000259" key="12">
    <source>
        <dbReference type="PROSITE" id="PS50146"/>
    </source>
</evidence>
<evidence type="ECO:0000256" key="5">
    <source>
        <dbReference type="ARBA" id="ARBA00022741"/>
    </source>
</evidence>
<evidence type="ECO:0000256" key="9">
    <source>
        <dbReference type="ARBA" id="ARBA00023098"/>
    </source>
</evidence>
<evidence type="ECO:0000256" key="6">
    <source>
        <dbReference type="ARBA" id="ARBA00022777"/>
    </source>
</evidence>
<dbReference type="GO" id="GO:0005886">
    <property type="term" value="C:plasma membrane"/>
    <property type="evidence" value="ECO:0007669"/>
    <property type="project" value="TreeGrafter"/>
</dbReference>
<keyword evidence="9" id="KW-0443">Lipid metabolism</keyword>
<evidence type="ECO:0000256" key="2">
    <source>
        <dbReference type="ARBA" id="ARBA00022516"/>
    </source>
</evidence>
<dbReference type="PANTHER" id="PTHR12358:SF106">
    <property type="entry name" value="LIPID KINASE YEGS"/>
    <property type="match status" value="1"/>
</dbReference>
<dbReference type="InterPro" id="IPR017438">
    <property type="entry name" value="ATP-NAD_kinase_N"/>
</dbReference>
<keyword evidence="7" id="KW-0067">ATP-binding</keyword>
<keyword evidence="4" id="KW-0479">Metal-binding</keyword>
<feature type="domain" description="DAGKc" evidence="12">
    <location>
        <begin position="1"/>
        <end position="135"/>
    </location>
</feature>
<keyword evidence="5" id="KW-0547">Nucleotide-binding</keyword>
<gene>
    <name evidence="13" type="ORF">SAMN05421512_10123</name>
</gene>
<keyword evidence="8" id="KW-0460">Magnesium</keyword>
<evidence type="ECO:0000256" key="8">
    <source>
        <dbReference type="ARBA" id="ARBA00022842"/>
    </source>
</evidence>
<dbReference type="NCBIfam" id="TIGR00147">
    <property type="entry name" value="YegS/Rv2252/BmrU family lipid kinase"/>
    <property type="match status" value="1"/>
</dbReference>
<dbReference type="InterPro" id="IPR001206">
    <property type="entry name" value="Diacylglycerol_kinase_cat_dom"/>
</dbReference>
<evidence type="ECO:0000256" key="7">
    <source>
        <dbReference type="ARBA" id="ARBA00022840"/>
    </source>
</evidence>
<sequence length="299" mass="31773">MRRLLLILNGKSSQREDVREAVERLREEGHEVRVRVTYDGDDATDFAQEAVRREPGERPQVIVAGGGDGTVNQVVAAALEADPATDCAFGVLPLGTANDFATGLGLPVDDLVAALKLCATGTPRPIDVGRINGRVFVNVASGGSVTRITRETDPRAKRLLGGAAYLIAGASRLGELSPMRAAFTADGFSWEGDFIAMAIGNGRLAGGGVPLCADARIDDGRLDLTLFPQPEAEHLMTLLSGLLREADSQFDGYARKASFTRLTIEAEEEIAINLDGEPMSSNRLDVAVEPGALRFITGQ</sequence>
<evidence type="ECO:0000256" key="4">
    <source>
        <dbReference type="ARBA" id="ARBA00022723"/>
    </source>
</evidence>
<name>A0A285R4R3_9HYPH</name>
<evidence type="ECO:0000256" key="10">
    <source>
        <dbReference type="ARBA" id="ARBA00023209"/>
    </source>
</evidence>
<dbReference type="InterPro" id="IPR016064">
    <property type="entry name" value="NAD/diacylglycerol_kinase_sf"/>
</dbReference>